<dbReference type="SUPFAM" id="SSF81345">
    <property type="entry name" value="ABC transporter involved in vitamin B12 uptake, BtuC"/>
    <property type="match status" value="1"/>
</dbReference>
<evidence type="ECO:0000256" key="3">
    <source>
        <dbReference type="ARBA" id="ARBA00022692"/>
    </source>
</evidence>
<evidence type="ECO:0000256" key="6">
    <source>
        <dbReference type="RuleBase" id="RU003943"/>
    </source>
</evidence>
<feature type="transmembrane region" description="Helical" evidence="7">
    <location>
        <begin position="12"/>
        <end position="32"/>
    </location>
</feature>
<dbReference type="AlphaFoldDB" id="A0A399E3S3"/>
<reference evidence="8 9" key="1">
    <citation type="submission" date="2018-08" db="EMBL/GenBank/DDBJ databases">
        <title>Meiothermus cateniformans JCM 15151 genome sequencing project.</title>
        <authorList>
            <person name="Da Costa M.S."/>
            <person name="Albuquerque L."/>
            <person name="Raposo P."/>
            <person name="Froufe H.J.C."/>
            <person name="Barroso C.S."/>
            <person name="Egas C."/>
        </authorList>
    </citation>
    <scope>NUCLEOTIDE SEQUENCE [LARGE SCALE GENOMIC DNA]</scope>
    <source>
        <strain evidence="8 9">JCM 15151</strain>
    </source>
</reference>
<sequence>MLEALQLPFMQRALLAGLLVGGLASYLGVLVVQRRLSFLGDGLAHAAFAGVALGLLLQQEPLWVAIPFALGIALLITWVREQSSLGDDTAIGIFFAVSVALGVLFMSLRQGFAPDAVAYLFGSILTVTPTDLQVMGLLALLMLLLAPLWRCWAYATFDRELALADRLPVLRHDYLLSALIALVVVVSVKVVGVVLIAAFVVIPAATARLISQTFAAMTVSAILIGTLSVLPGLVAAYTLDVPAGSAIVLTQALLFGLALALRR</sequence>
<dbReference type="Gene3D" id="1.10.3470.10">
    <property type="entry name" value="ABC transporter involved in vitamin B12 uptake, BtuC"/>
    <property type="match status" value="1"/>
</dbReference>
<evidence type="ECO:0000256" key="5">
    <source>
        <dbReference type="ARBA" id="ARBA00023136"/>
    </source>
</evidence>
<feature type="transmembrane region" description="Helical" evidence="7">
    <location>
        <begin position="38"/>
        <end position="57"/>
    </location>
</feature>
<evidence type="ECO:0000313" key="9">
    <source>
        <dbReference type="Proteomes" id="UP000266089"/>
    </source>
</evidence>
<feature type="transmembrane region" description="Helical" evidence="7">
    <location>
        <begin position="91"/>
        <end position="112"/>
    </location>
</feature>
<keyword evidence="3 6" id="KW-0812">Transmembrane</keyword>
<dbReference type="Pfam" id="PF00950">
    <property type="entry name" value="ABC-3"/>
    <property type="match status" value="1"/>
</dbReference>
<organism evidence="8 9">
    <name type="scientific">Meiothermus taiwanensis</name>
    <dbReference type="NCBI Taxonomy" id="172827"/>
    <lineage>
        <taxon>Bacteria</taxon>
        <taxon>Thermotogati</taxon>
        <taxon>Deinococcota</taxon>
        <taxon>Deinococci</taxon>
        <taxon>Thermales</taxon>
        <taxon>Thermaceae</taxon>
        <taxon>Meiothermus</taxon>
    </lineage>
</organism>
<evidence type="ECO:0000256" key="4">
    <source>
        <dbReference type="ARBA" id="ARBA00022989"/>
    </source>
</evidence>
<dbReference type="GO" id="GO:0010043">
    <property type="term" value="P:response to zinc ion"/>
    <property type="evidence" value="ECO:0007669"/>
    <property type="project" value="TreeGrafter"/>
</dbReference>
<dbReference type="GO" id="GO:0043190">
    <property type="term" value="C:ATP-binding cassette (ABC) transporter complex"/>
    <property type="evidence" value="ECO:0007669"/>
    <property type="project" value="InterPro"/>
</dbReference>
<dbReference type="GO" id="GO:0055085">
    <property type="term" value="P:transmembrane transport"/>
    <property type="evidence" value="ECO:0007669"/>
    <property type="project" value="InterPro"/>
</dbReference>
<name>A0A399E3S3_9DEIN</name>
<feature type="transmembrane region" description="Helical" evidence="7">
    <location>
        <begin position="214"/>
        <end position="237"/>
    </location>
</feature>
<evidence type="ECO:0000256" key="2">
    <source>
        <dbReference type="ARBA" id="ARBA00008034"/>
    </source>
</evidence>
<gene>
    <name evidence="8" type="primary">znuB</name>
    <name evidence="8" type="ORF">Mcate_00744</name>
</gene>
<feature type="transmembrane region" description="Helical" evidence="7">
    <location>
        <begin position="175"/>
        <end position="202"/>
    </location>
</feature>
<proteinExistence type="inferred from homology"/>
<keyword evidence="5 7" id="KW-0472">Membrane</keyword>
<feature type="transmembrane region" description="Helical" evidence="7">
    <location>
        <begin position="243"/>
        <end position="261"/>
    </location>
</feature>
<protein>
    <submittedName>
        <fullName evidence="8">High-affinity zinc uptake system membrane protein ZnuB</fullName>
    </submittedName>
</protein>
<feature type="transmembrane region" description="Helical" evidence="7">
    <location>
        <begin position="62"/>
        <end position="79"/>
    </location>
</feature>
<dbReference type="EMBL" id="QWKX01000013">
    <property type="protein sequence ID" value="RIH78568.1"/>
    <property type="molecule type" value="Genomic_DNA"/>
</dbReference>
<dbReference type="Proteomes" id="UP000266089">
    <property type="component" value="Unassembled WGS sequence"/>
</dbReference>
<comment type="similarity">
    <text evidence="2 6">Belongs to the ABC-3 integral membrane protein family.</text>
</comment>
<dbReference type="RefSeq" id="WP_027886901.1">
    <property type="nucleotide sequence ID" value="NZ_JBHSXZ010000002.1"/>
</dbReference>
<dbReference type="OrthoDB" id="9798540at2"/>
<accession>A0A399E3S3</accession>
<dbReference type="PANTHER" id="PTHR30477:SF0">
    <property type="entry name" value="METAL TRANSPORT SYSTEM MEMBRANE PROTEIN TM_0125-RELATED"/>
    <property type="match status" value="1"/>
</dbReference>
<evidence type="ECO:0000256" key="1">
    <source>
        <dbReference type="ARBA" id="ARBA00004141"/>
    </source>
</evidence>
<comment type="caution">
    <text evidence="8">The sequence shown here is derived from an EMBL/GenBank/DDBJ whole genome shotgun (WGS) entry which is preliminary data.</text>
</comment>
<evidence type="ECO:0000256" key="7">
    <source>
        <dbReference type="SAM" id="Phobius"/>
    </source>
</evidence>
<keyword evidence="4 7" id="KW-1133">Transmembrane helix</keyword>
<evidence type="ECO:0000313" key="8">
    <source>
        <dbReference type="EMBL" id="RIH78568.1"/>
    </source>
</evidence>
<comment type="subcellular location">
    <subcellularLocation>
        <location evidence="6">Cell membrane</location>
        <topology evidence="6">Multi-pass membrane protein</topology>
    </subcellularLocation>
    <subcellularLocation>
        <location evidence="1">Membrane</location>
        <topology evidence="1">Multi-pass membrane protein</topology>
    </subcellularLocation>
</comment>
<dbReference type="PANTHER" id="PTHR30477">
    <property type="entry name" value="ABC-TRANSPORTER METAL-BINDING PROTEIN"/>
    <property type="match status" value="1"/>
</dbReference>
<dbReference type="InterPro" id="IPR037294">
    <property type="entry name" value="ABC_BtuC-like"/>
</dbReference>
<dbReference type="InterPro" id="IPR001626">
    <property type="entry name" value="ABC_TroCD"/>
</dbReference>
<keyword evidence="6" id="KW-0813">Transport</keyword>